<dbReference type="EMBL" id="JAERQM010000002">
    <property type="protein sequence ID" value="MBU8543874.1"/>
    <property type="molecule type" value="Genomic_DNA"/>
</dbReference>
<feature type="region of interest" description="Disordered" evidence="5">
    <location>
        <begin position="525"/>
        <end position="547"/>
    </location>
</feature>
<dbReference type="SMART" id="SM00382">
    <property type="entry name" value="AAA"/>
    <property type="match status" value="2"/>
</dbReference>
<evidence type="ECO:0000259" key="6">
    <source>
        <dbReference type="PROSITE" id="PS50893"/>
    </source>
</evidence>
<feature type="coiled-coil region" evidence="4">
    <location>
        <begin position="549"/>
        <end position="576"/>
    </location>
</feature>
<evidence type="ECO:0000313" key="8">
    <source>
        <dbReference type="Proteomes" id="UP000689967"/>
    </source>
</evidence>
<dbReference type="PROSITE" id="PS50893">
    <property type="entry name" value="ABC_TRANSPORTER_2"/>
    <property type="match status" value="2"/>
</dbReference>
<dbReference type="InterPro" id="IPR032781">
    <property type="entry name" value="ABC_tran_Xtn"/>
</dbReference>
<dbReference type="InterPro" id="IPR017871">
    <property type="entry name" value="ABC_transporter-like_CS"/>
</dbReference>
<dbReference type="InterPro" id="IPR003593">
    <property type="entry name" value="AAA+_ATPase"/>
</dbReference>
<gene>
    <name evidence="7" type="ORF">JJQ90_09170</name>
</gene>
<dbReference type="GO" id="GO:0005524">
    <property type="term" value="F:ATP binding"/>
    <property type="evidence" value="ECO:0007669"/>
    <property type="project" value="UniProtKB-KW"/>
</dbReference>
<evidence type="ECO:0000256" key="2">
    <source>
        <dbReference type="ARBA" id="ARBA00022741"/>
    </source>
</evidence>
<feature type="domain" description="ABC transporter" evidence="6">
    <location>
        <begin position="4"/>
        <end position="245"/>
    </location>
</feature>
<evidence type="ECO:0000313" key="7">
    <source>
        <dbReference type="EMBL" id="MBU8543874.1"/>
    </source>
</evidence>
<evidence type="ECO:0000256" key="1">
    <source>
        <dbReference type="ARBA" id="ARBA00022737"/>
    </source>
</evidence>
<accession>A0ABS6H5C3</accession>
<reference evidence="7 8" key="1">
    <citation type="submission" date="2021-01" db="EMBL/GenBank/DDBJ databases">
        <title>Roseomonas sp. nov, a bacterium isolated from an oil production mixture in Yumen Oilfield.</title>
        <authorList>
            <person name="Wu D."/>
        </authorList>
    </citation>
    <scope>NUCLEOTIDE SEQUENCE [LARGE SCALE GENOMIC DNA]</scope>
    <source>
        <strain evidence="7 8">ROY-5-3</strain>
    </source>
</reference>
<dbReference type="PROSITE" id="PS00211">
    <property type="entry name" value="ABC_TRANSPORTER_1"/>
    <property type="match status" value="2"/>
</dbReference>
<dbReference type="Pfam" id="PF00005">
    <property type="entry name" value="ABC_tran"/>
    <property type="match status" value="2"/>
</dbReference>
<dbReference type="CDD" id="cd03221">
    <property type="entry name" value="ABCF_EF-3"/>
    <property type="match status" value="2"/>
</dbReference>
<organism evidence="7 8">
    <name type="scientific">Falsiroseomonas oleicola</name>
    <dbReference type="NCBI Taxonomy" id="2801474"/>
    <lineage>
        <taxon>Bacteria</taxon>
        <taxon>Pseudomonadati</taxon>
        <taxon>Pseudomonadota</taxon>
        <taxon>Alphaproteobacteria</taxon>
        <taxon>Acetobacterales</taxon>
        <taxon>Roseomonadaceae</taxon>
        <taxon>Falsiroseomonas</taxon>
    </lineage>
</organism>
<proteinExistence type="predicted"/>
<dbReference type="RefSeq" id="WP_216874568.1">
    <property type="nucleotide sequence ID" value="NZ_JAERQM010000002.1"/>
</dbReference>
<evidence type="ECO:0000256" key="5">
    <source>
        <dbReference type="SAM" id="MobiDB-lite"/>
    </source>
</evidence>
<dbReference type="PANTHER" id="PTHR19211:SF14">
    <property type="entry name" value="ATP-BINDING CASSETTE SUB-FAMILY F MEMBER 1"/>
    <property type="match status" value="1"/>
</dbReference>
<dbReference type="InterPro" id="IPR003439">
    <property type="entry name" value="ABC_transporter-like_ATP-bd"/>
</dbReference>
<feature type="domain" description="ABC transporter" evidence="6">
    <location>
        <begin position="312"/>
        <end position="526"/>
    </location>
</feature>
<keyword evidence="8" id="KW-1185">Reference proteome</keyword>
<protein>
    <submittedName>
        <fullName evidence="7">ABC-F family ATP-binding cassette domain-containing protein</fullName>
    </submittedName>
</protein>
<keyword evidence="3 7" id="KW-0067">ATP-binding</keyword>
<keyword evidence="1" id="KW-0677">Repeat</keyword>
<evidence type="ECO:0000256" key="3">
    <source>
        <dbReference type="ARBA" id="ARBA00022840"/>
    </source>
</evidence>
<dbReference type="PANTHER" id="PTHR19211">
    <property type="entry name" value="ATP-BINDING TRANSPORT PROTEIN-RELATED"/>
    <property type="match status" value="1"/>
</dbReference>
<comment type="caution">
    <text evidence="7">The sequence shown here is derived from an EMBL/GenBank/DDBJ whole genome shotgun (WGS) entry which is preliminary data.</text>
</comment>
<sequence>MTVLIIRDLTIRFGGRELLNGAELTLDTGHKVGLVGRNGAGKSTLLKAITKELIPDGGEIRLAARARMGVVAQEAPGGESSLLEAVLEADTERAELLGALERDDQAHRVAEIHERLMAIQADAAPARAATVLAGLGFDAAAQARPLNSFSGGWRMRVALARALFLEPDLLLLDEPTNHLDLEATLWLEGWLSRFAGAAIIVSHDRGLLDRAVDGIAHLDRGKILYYPGNYERFVRIRTERAAQVEAQRGKIAAQRAHMQSFVDRFRAKATKAKQAQSRIKALEKLPVIESVVEDAASTFNFPEPEELAPPVLALEQVDVGYGGPPILKGLDLRIDQDDRIALLGANGNGKSTLAKLLAGRLGPSRGTVKRAPRLRVGFFAQHQSEDLDASGTPLSHMQSALPSATISQCRSQLARFGLTVERAETKIANCSGGEKARLLLALCTRDAPQLLILDEPTNHLDIDAREAMVRALADYGGAVLIITHDPHLVELVADRLWLVTDGTVRNFDGDMDEYRTLLAERARGGGGREAEAGGKATERRKSASSRAALAPMRTRLREIEKEIEKLALERKLIERRLSDPATYAKRKPEDITWANTRQVVIARQTAALEEEWLKLSEQLDAA</sequence>
<dbReference type="InterPro" id="IPR050611">
    <property type="entry name" value="ABCF"/>
</dbReference>
<keyword evidence="4" id="KW-0175">Coiled coil</keyword>
<dbReference type="Pfam" id="PF12848">
    <property type="entry name" value="ABC_tran_Xtn"/>
    <property type="match status" value="1"/>
</dbReference>
<keyword evidence="2" id="KW-0547">Nucleotide-binding</keyword>
<name>A0ABS6H5C3_9PROT</name>
<evidence type="ECO:0000256" key="4">
    <source>
        <dbReference type="SAM" id="Coils"/>
    </source>
</evidence>
<dbReference type="Proteomes" id="UP000689967">
    <property type="component" value="Unassembled WGS sequence"/>
</dbReference>
<feature type="compositionally biased region" description="Basic and acidic residues" evidence="5">
    <location>
        <begin position="525"/>
        <end position="541"/>
    </location>
</feature>